<protein>
    <submittedName>
        <fullName evidence="1">Uncharacterized protein</fullName>
    </submittedName>
</protein>
<dbReference type="RefSeq" id="WP_091100228.1">
    <property type="nucleotide sequence ID" value="NZ_FNXE01000030.1"/>
</dbReference>
<gene>
    <name evidence="1" type="ORF">SAMN02927937_02099</name>
</gene>
<organism evidence="1 2">
    <name type="scientific">Paenimyroides marinum</name>
    <dbReference type="NCBI Taxonomy" id="1159016"/>
    <lineage>
        <taxon>Bacteria</taxon>
        <taxon>Pseudomonadati</taxon>
        <taxon>Bacteroidota</taxon>
        <taxon>Flavobacteriia</taxon>
        <taxon>Flavobacteriales</taxon>
        <taxon>Flavobacteriaceae</taxon>
        <taxon>Paenimyroides</taxon>
    </lineage>
</organism>
<reference evidence="1 2" key="1">
    <citation type="submission" date="2016-10" db="EMBL/GenBank/DDBJ databases">
        <authorList>
            <person name="de Groot N.N."/>
        </authorList>
    </citation>
    <scope>NUCLEOTIDE SEQUENCE [LARGE SCALE GENOMIC DNA]</scope>
    <source>
        <strain evidence="1 2">CGMCC 1.10825</strain>
    </source>
</reference>
<dbReference type="OrthoDB" id="1444299at2"/>
<proteinExistence type="predicted"/>
<dbReference type="Proteomes" id="UP000199634">
    <property type="component" value="Unassembled WGS sequence"/>
</dbReference>
<name>A0A1H6M1L8_9FLAO</name>
<keyword evidence="2" id="KW-1185">Reference proteome</keyword>
<evidence type="ECO:0000313" key="1">
    <source>
        <dbReference type="EMBL" id="SEH91328.1"/>
    </source>
</evidence>
<dbReference type="STRING" id="1159016.SAMN02927937_02099"/>
<accession>A0A1H6M1L8</accession>
<dbReference type="EMBL" id="FNXE01000030">
    <property type="protein sequence ID" value="SEH91328.1"/>
    <property type="molecule type" value="Genomic_DNA"/>
</dbReference>
<dbReference type="AlphaFoldDB" id="A0A1H6M1L8"/>
<sequence>MRTLIYFLILFPLISFSQDISKSEFIKLIKERIKIVNADGVSYSDLRLFADNTDSLFFKTNKFTIYVDRGEKYQKYICRKVEFDFLNLNEVIFTDTQTCKEPANSYVTTEYKRFRYKVFKEQKRLYVEFENKFSKRRYRVIDTVRNNKRITSFTLIEI</sequence>
<evidence type="ECO:0000313" key="2">
    <source>
        <dbReference type="Proteomes" id="UP000199634"/>
    </source>
</evidence>